<evidence type="ECO:0000313" key="2">
    <source>
        <dbReference type="Proteomes" id="UP000240608"/>
    </source>
</evidence>
<dbReference type="AlphaFoldDB" id="A0A2T4DPW9"/>
<evidence type="ECO:0000313" key="1">
    <source>
        <dbReference type="EMBL" id="PTB95871.1"/>
    </source>
</evidence>
<protein>
    <submittedName>
        <fullName evidence="1">Uncharacterized protein</fullName>
    </submittedName>
</protein>
<accession>A0A2T4DPW9</accession>
<dbReference type="EMBL" id="PYVU01000080">
    <property type="protein sequence ID" value="PTB95871.1"/>
    <property type="molecule type" value="Genomic_DNA"/>
</dbReference>
<proteinExistence type="predicted"/>
<dbReference type="Proteomes" id="UP000240608">
    <property type="component" value="Unassembled WGS sequence"/>
</dbReference>
<sequence>MNRKTKVCGSQTFPFLLEYKPQTSGKKRSQSTGTMMYLSLPQKPAIIVIPEIFGEQQKKLSGIFSMK</sequence>
<reference evidence="1 2" key="1">
    <citation type="submission" date="2018-03" db="EMBL/GenBank/DDBJ databases">
        <title>Cross-interface Injection: A General Nanoliter Liquid Handling Method Applied to Single Cells Genome Amplification Automated Nanoliter Liquid Handling Applied to Single Cell Multiple Displacement Amplification.</title>
        <authorList>
            <person name="Yun J."/>
            <person name="Xu P."/>
            <person name="Xu J."/>
            <person name="Dai X."/>
            <person name="Wang Y."/>
            <person name="Zheng X."/>
            <person name="Cao C."/>
            <person name="Yi Q."/>
            <person name="Zhu Y."/>
            <person name="Wang L."/>
            <person name="Dong Z."/>
            <person name="Huang Y."/>
            <person name="Huang L."/>
            <person name="Du W."/>
        </authorList>
    </citation>
    <scope>NUCLEOTIDE SEQUENCE [LARGE SCALE GENOMIC DNA]</scope>
    <source>
        <strain evidence="1 2">Z-D1-2</strain>
    </source>
</reference>
<comment type="caution">
    <text evidence="1">The sequence shown here is derived from an EMBL/GenBank/DDBJ whole genome shotgun (WGS) entry which is preliminary data.</text>
</comment>
<organism evidence="1 2">
    <name type="scientific">Marivirga lumbricoides</name>
    <dbReference type="NCBI Taxonomy" id="1046115"/>
    <lineage>
        <taxon>Bacteria</taxon>
        <taxon>Pseudomonadati</taxon>
        <taxon>Bacteroidota</taxon>
        <taxon>Cytophagia</taxon>
        <taxon>Cytophagales</taxon>
        <taxon>Marivirgaceae</taxon>
        <taxon>Marivirga</taxon>
    </lineage>
</organism>
<gene>
    <name evidence="1" type="ORF">C9994_09810</name>
</gene>
<name>A0A2T4DPW9_9BACT</name>